<feature type="compositionally biased region" description="Polar residues" evidence="1">
    <location>
        <begin position="683"/>
        <end position="698"/>
    </location>
</feature>
<dbReference type="SUPFAM" id="SSF50630">
    <property type="entry name" value="Acid proteases"/>
    <property type="match status" value="1"/>
</dbReference>
<dbReference type="CDD" id="cd00303">
    <property type="entry name" value="retropepsin_like"/>
    <property type="match status" value="1"/>
</dbReference>
<feature type="compositionally biased region" description="Pro residues" evidence="1">
    <location>
        <begin position="635"/>
        <end position="646"/>
    </location>
</feature>
<dbReference type="InterPro" id="IPR021109">
    <property type="entry name" value="Peptidase_aspartic_dom_sf"/>
</dbReference>
<proteinExistence type="predicted"/>
<dbReference type="EMBL" id="ML769929">
    <property type="protein sequence ID" value="KAE9385937.1"/>
    <property type="molecule type" value="Genomic_DNA"/>
</dbReference>
<feature type="region of interest" description="Disordered" evidence="1">
    <location>
        <begin position="578"/>
        <end position="723"/>
    </location>
</feature>
<feature type="compositionally biased region" description="Polar residues" evidence="1">
    <location>
        <begin position="616"/>
        <end position="630"/>
    </location>
</feature>
<organism evidence="3 4">
    <name type="scientific">Gymnopus androsaceus JB14</name>
    <dbReference type="NCBI Taxonomy" id="1447944"/>
    <lineage>
        <taxon>Eukaryota</taxon>
        <taxon>Fungi</taxon>
        <taxon>Dikarya</taxon>
        <taxon>Basidiomycota</taxon>
        <taxon>Agaricomycotina</taxon>
        <taxon>Agaricomycetes</taxon>
        <taxon>Agaricomycetidae</taxon>
        <taxon>Agaricales</taxon>
        <taxon>Marasmiineae</taxon>
        <taxon>Omphalotaceae</taxon>
        <taxon>Gymnopus</taxon>
    </lineage>
</organism>
<sequence>MTSAGVVEGTRTRPAESGQRDPSAPGRLPIADFSPLPRQPPKLFAVTSLDVASFRTRWPQLRLYLDDFLYAAPSVSLSLLASPRPSLSSKISDYRADFSDIPPTDNDFNTFIGQHPDGNLFAEINSRSEDSEDSSSDSESNIMPSRSSSPQQQPPIVAPVLQIVPSNSNTSGITNSVSMSSVASTTALVFTMPVPGMADAPKFTGARPSAFLKQILAHGTRAGIADKDQLVDYIVLYSSDEVASNIQYLPEFDLDKPAKTWVTAEARLLRMYKSSEEVPVVCLKELETFCRLGSKEPKFTKKSELEKYYNSFLKVAGPLLKNKTITSTDSNYYFVQGLPTKDLKYLMRVLPAANRLRALPPTMDAAYDLLKTKLDDKTSLDTHDWESDESADEGTLECLSNVKFSKDSKKIDGPIVPKRPSLKKDEVKSSELFESLTKEMQEIRASLANLNRRGSPRPPTPTNTPVEQPSTTPAQPCWMCGEWHDDPTIPNKCIHIEEFINEGLVKGGVAAILRARRNSSGKDAPPHLPSSSPAALTLGGVSVFDDGIFGVASADVRFDYDDPVDDDRDLYNMTDFIPSVAPTTCSGKDTSARHDPMTQKGRTNNRRGGPRPPSDNQPSGFSPPSLQKPTESAPPHAPKSPEPSLEPIPIDHDEVPPQPPARNSKKSVSVPEPPNPINRNDGWHQSQPSRNPKHQSPNKPDVEMKDGSRQVPSSVPHYHFTSDLQQRTDSKKIFDKIIDTDITLSVGNLIGSSPSLMKLMVDAAKTGREYTQKSVSAIFRDNEDGEETGPQAISRGLHVPFKDAPKLKDFLVKYSSAVVASNKLYAMVTGIFEVVIAGHRFRVMINTGSELTIGSRTFFEKVRLPLEIEGMKWSLKDVNGGIKPLMGVLTDSDIWIGKYNFPHHIFISRHDLSDSWDIILGQPFLQWYACCIEYWRSGNTRLFLWNDGDKNRVPHVSISLTDPKSERNQYVIRNPNKDKSRPFVKARAVTGDEDWEVPEDF</sequence>
<evidence type="ECO:0000256" key="1">
    <source>
        <dbReference type="SAM" id="MobiDB-lite"/>
    </source>
</evidence>
<dbReference type="AlphaFoldDB" id="A0A6A4GKV1"/>
<accession>A0A6A4GKV1</accession>
<feature type="compositionally biased region" description="Polar residues" evidence="1">
    <location>
        <begin position="463"/>
        <end position="473"/>
    </location>
</feature>
<feature type="compositionally biased region" description="Low complexity" evidence="1">
    <location>
        <begin position="137"/>
        <end position="151"/>
    </location>
</feature>
<dbReference type="OrthoDB" id="5535068at2759"/>
<evidence type="ECO:0000259" key="2">
    <source>
        <dbReference type="Pfam" id="PF13352"/>
    </source>
</evidence>
<feature type="domain" description="DUF4100" evidence="2">
    <location>
        <begin position="505"/>
        <end position="773"/>
    </location>
</feature>
<keyword evidence="4" id="KW-1185">Reference proteome</keyword>
<reference evidence="3" key="1">
    <citation type="journal article" date="2019" name="Environ. Microbiol.">
        <title>Fungal ecological strategies reflected in gene transcription - a case study of two litter decomposers.</title>
        <authorList>
            <person name="Barbi F."/>
            <person name="Kohler A."/>
            <person name="Barry K."/>
            <person name="Baskaran P."/>
            <person name="Daum C."/>
            <person name="Fauchery L."/>
            <person name="Ihrmark K."/>
            <person name="Kuo A."/>
            <person name="LaButti K."/>
            <person name="Lipzen A."/>
            <person name="Morin E."/>
            <person name="Grigoriev I.V."/>
            <person name="Henrissat B."/>
            <person name="Lindahl B."/>
            <person name="Martin F."/>
        </authorList>
    </citation>
    <scope>NUCLEOTIDE SEQUENCE</scope>
    <source>
        <strain evidence="3">JB14</strain>
    </source>
</reference>
<evidence type="ECO:0000313" key="4">
    <source>
        <dbReference type="Proteomes" id="UP000799118"/>
    </source>
</evidence>
<dbReference type="Pfam" id="PF13352">
    <property type="entry name" value="DUF4100"/>
    <property type="match status" value="1"/>
</dbReference>
<feature type="region of interest" description="Disordered" evidence="1">
    <location>
        <begin position="1"/>
        <end position="35"/>
    </location>
</feature>
<evidence type="ECO:0000313" key="3">
    <source>
        <dbReference type="EMBL" id="KAE9385937.1"/>
    </source>
</evidence>
<dbReference type="InterPro" id="IPR025165">
    <property type="entry name" value="DUF4100"/>
</dbReference>
<name>A0A6A4GKV1_9AGAR</name>
<protein>
    <recommendedName>
        <fullName evidence="2">DUF4100 domain-containing protein</fullName>
    </recommendedName>
</protein>
<feature type="region of interest" description="Disordered" evidence="1">
    <location>
        <begin position="127"/>
        <end position="154"/>
    </location>
</feature>
<dbReference type="Gene3D" id="2.40.70.10">
    <property type="entry name" value="Acid Proteases"/>
    <property type="match status" value="1"/>
</dbReference>
<gene>
    <name evidence="3" type="ORF">BT96DRAFT_1006574</name>
</gene>
<feature type="region of interest" description="Disordered" evidence="1">
    <location>
        <begin position="449"/>
        <end position="473"/>
    </location>
</feature>
<dbReference type="Proteomes" id="UP000799118">
    <property type="component" value="Unassembled WGS sequence"/>
</dbReference>